<protein>
    <submittedName>
        <fullName evidence="2">Uncharacterized protein</fullName>
    </submittedName>
</protein>
<evidence type="ECO:0000313" key="2">
    <source>
        <dbReference type="EMBL" id="KAK0591691.1"/>
    </source>
</evidence>
<evidence type="ECO:0000256" key="1">
    <source>
        <dbReference type="SAM" id="MobiDB-lite"/>
    </source>
</evidence>
<sequence>MLGETKSDGESADPRPPLDSEFLTRTSGQAGPIFCGKPILRSTVPSLCLAHFQKAEKHVARALRKAGLNVTSPRIFVIKLNGAVPSGLDIGLSLSRKFSVHTEGESW</sequence>
<dbReference type="InterPro" id="IPR026316">
    <property type="entry name" value="NSL2"/>
</dbReference>
<dbReference type="Proteomes" id="UP001168877">
    <property type="component" value="Unassembled WGS sequence"/>
</dbReference>
<feature type="compositionally biased region" description="Basic and acidic residues" evidence="1">
    <location>
        <begin position="1"/>
        <end position="18"/>
    </location>
</feature>
<reference evidence="2" key="1">
    <citation type="journal article" date="2022" name="Plant J.">
        <title>Strategies of tolerance reflected in two North American maple genomes.</title>
        <authorList>
            <person name="McEvoy S.L."/>
            <person name="Sezen U.U."/>
            <person name="Trouern-Trend A."/>
            <person name="McMahon S.M."/>
            <person name="Schaberg P.G."/>
            <person name="Yang J."/>
            <person name="Wegrzyn J.L."/>
            <person name="Swenson N.G."/>
        </authorList>
    </citation>
    <scope>NUCLEOTIDE SEQUENCE</scope>
    <source>
        <strain evidence="2">NS2018</strain>
    </source>
</reference>
<evidence type="ECO:0000313" key="3">
    <source>
        <dbReference type="Proteomes" id="UP001168877"/>
    </source>
</evidence>
<proteinExistence type="predicted"/>
<keyword evidence="3" id="KW-1185">Reference proteome</keyword>
<dbReference type="GO" id="GO:0044545">
    <property type="term" value="C:NSL complex"/>
    <property type="evidence" value="ECO:0007669"/>
    <property type="project" value="TreeGrafter"/>
</dbReference>
<dbReference type="PANTHER" id="PTHR13453:SF1">
    <property type="entry name" value="KAT8 REGULATORY NSL COMPLEX SUBUNIT 2"/>
    <property type="match status" value="1"/>
</dbReference>
<comment type="caution">
    <text evidence="2">The sequence shown here is derived from an EMBL/GenBank/DDBJ whole genome shotgun (WGS) entry which is preliminary data.</text>
</comment>
<name>A0AA39S6B4_ACESA</name>
<gene>
    <name evidence="2" type="ORF">LWI29_006394</name>
</gene>
<dbReference type="PANTHER" id="PTHR13453">
    <property type="entry name" value="KAT8 REGULATORY NSL COMPLEX SUBUNIT 2"/>
    <property type="match status" value="1"/>
</dbReference>
<reference evidence="2" key="2">
    <citation type="submission" date="2023-06" db="EMBL/GenBank/DDBJ databases">
        <authorList>
            <person name="Swenson N.G."/>
            <person name="Wegrzyn J.L."/>
            <person name="Mcevoy S.L."/>
        </authorList>
    </citation>
    <scope>NUCLEOTIDE SEQUENCE</scope>
    <source>
        <strain evidence="2">NS2018</strain>
        <tissue evidence="2">Leaf</tissue>
    </source>
</reference>
<accession>A0AA39S6B4</accession>
<feature type="region of interest" description="Disordered" evidence="1">
    <location>
        <begin position="1"/>
        <end position="30"/>
    </location>
</feature>
<organism evidence="2 3">
    <name type="scientific">Acer saccharum</name>
    <name type="common">Sugar maple</name>
    <dbReference type="NCBI Taxonomy" id="4024"/>
    <lineage>
        <taxon>Eukaryota</taxon>
        <taxon>Viridiplantae</taxon>
        <taxon>Streptophyta</taxon>
        <taxon>Embryophyta</taxon>
        <taxon>Tracheophyta</taxon>
        <taxon>Spermatophyta</taxon>
        <taxon>Magnoliopsida</taxon>
        <taxon>eudicotyledons</taxon>
        <taxon>Gunneridae</taxon>
        <taxon>Pentapetalae</taxon>
        <taxon>rosids</taxon>
        <taxon>malvids</taxon>
        <taxon>Sapindales</taxon>
        <taxon>Sapindaceae</taxon>
        <taxon>Hippocastanoideae</taxon>
        <taxon>Acereae</taxon>
        <taxon>Acer</taxon>
    </lineage>
</organism>
<dbReference type="EMBL" id="JAUESC010000380">
    <property type="protein sequence ID" value="KAK0591691.1"/>
    <property type="molecule type" value="Genomic_DNA"/>
</dbReference>
<dbReference type="AlphaFoldDB" id="A0AA39S6B4"/>